<accession>A0A9P4UAS4</accession>
<name>A0A9P4UAS4_9PLEO</name>
<comment type="caution">
    <text evidence="4">The sequence shown here is derived from an EMBL/GenBank/DDBJ whole genome shotgun (WGS) entry which is preliminary data.</text>
</comment>
<dbReference type="EMBL" id="MU001504">
    <property type="protein sequence ID" value="KAF2442553.1"/>
    <property type="molecule type" value="Genomic_DNA"/>
</dbReference>
<feature type="region of interest" description="Disordered" evidence="2">
    <location>
        <begin position="1"/>
        <end position="51"/>
    </location>
</feature>
<feature type="transmembrane region" description="Helical" evidence="3">
    <location>
        <begin position="265"/>
        <end position="283"/>
    </location>
</feature>
<sequence length="357" mass="40218">MADHFRPSLLYTAPSRVSSEAPPQRQKDSTKRKHHLHRHHHRHHSSRHHAKEIVQSAFPSQPPTSFGDLLKQAKESITSSPADSRRASVAVTDGAADKAGQTDGTGGLDVPPLRRPGRPEDLVREQRRVELREDALRSSLQNLSDQSLKTSRRLDDTYYSLLERIATCRQTIGSLQELSNLTNELHHNFETDTQELAEDVEGQFKGSDNFETHQEQVSALELRIKAGKEKAEALEGRLAEARNRVNKRMKLEAELEVRNTRHVRILWGVVGALLGLVLLSILFQQLRPVHPDTGHTRALDFASREQILNAPIPDIAKEAIMRPNQAKEQLDVRIESPSARASAALPEDDRLRVFDEL</sequence>
<keyword evidence="3" id="KW-1133">Transmembrane helix</keyword>
<evidence type="ECO:0000256" key="3">
    <source>
        <dbReference type="SAM" id="Phobius"/>
    </source>
</evidence>
<evidence type="ECO:0000313" key="4">
    <source>
        <dbReference type="EMBL" id="KAF2442553.1"/>
    </source>
</evidence>
<protein>
    <submittedName>
        <fullName evidence="4">Uncharacterized protein</fullName>
    </submittedName>
</protein>
<feature type="compositionally biased region" description="Basic residues" evidence="2">
    <location>
        <begin position="30"/>
        <end position="50"/>
    </location>
</feature>
<keyword evidence="3" id="KW-0472">Membrane</keyword>
<dbReference type="OrthoDB" id="5419542at2759"/>
<reference evidence="4" key="1">
    <citation type="journal article" date="2020" name="Stud. Mycol.">
        <title>101 Dothideomycetes genomes: a test case for predicting lifestyles and emergence of pathogens.</title>
        <authorList>
            <person name="Haridas S."/>
            <person name="Albert R."/>
            <person name="Binder M."/>
            <person name="Bloem J."/>
            <person name="Labutti K."/>
            <person name="Salamov A."/>
            <person name="Andreopoulos B."/>
            <person name="Baker S."/>
            <person name="Barry K."/>
            <person name="Bills G."/>
            <person name="Bluhm B."/>
            <person name="Cannon C."/>
            <person name="Castanera R."/>
            <person name="Culley D."/>
            <person name="Daum C."/>
            <person name="Ezra D."/>
            <person name="Gonzalez J."/>
            <person name="Henrissat B."/>
            <person name="Kuo A."/>
            <person name="Liang C."/>
            <person name="Lipzen A."/>
            <person name="Lutzoni F."/>
            <person name="Magnuson J."/>
            <person name="Mondo S."/>
            <person name="Nolan M."/>
            <person name="Ohm R."/>
            <person name="Pangilinan J."/>
            <person name="Park H.-J."/>
            <person name="Ramirez L."/>
            <person name="Alfaro M."/>
            <person name="Sun H."/>
            <person name="Tritt A."/>
            <person name="Yoshinaga Y."/>
            <person name="Zwiers L.-H."/>
            <person name="Turgeon B."/>
            <person name="Goodwin S."/>
            <person name="Spatafora J."/>
            <person name="Crous P."/>
            <person name="Grigoriev I."/>
        </authorList>
    </citation>
    <scope>NUCLEOTIDE SEQUENCE</scope>
    <source>
        <strain evidence="4">CBS 690.94</strain>
    </source>
</reference>
<keyword evidence="5" id="KW-1185">Reference proteome</keyword>
<evidence type="ECO:0000256" key="2">
    <source>
        <dbReference type="SAM" id="MobiDB-lite"/>
    </source>
</evidence>
<gene>
    <name evidence="4" type="ORF">P171DRAFT_434031</name>
</gene>
<evidence type="ECO:0000313" key="5">
    <source>
        <dbReference type="Proteomes" id="UP000799764"/>
    </source>
</evidence>
<dbReference type="Proteomes" id="UP000799764">
    <property type="component" value="Unassembled WGS sequence"/>
</dbReference>
<proteinExistence type="predicted"/>
<evidence type="ECO:0000256" key="1">
    <source>
        <dbReference type="SAM" id="Coils"/>
    </source>
</evidence>
<dbReference type="AlphaFoldDB" id="A0A9P4UAS4"/>
<keyword evidence="3" id="KW-0812">Transmembrane</keyword>
<organism evidence="4 5">
    <name type="scientific">Karstenula rhodostoma CBS 690.94</name>
    <dbReference type="NCBI Taxonomy" id="1392251"/>
    <lineage>
        <taxon>Eukaryota</taxon>
        <taxon>Fungi</taxon>
        <taxon>Dikarya</taxon>
        <taxon>Ascomycota</taxon>
        <taxon>Pezizomycotina</taxon>
        <taxon>Dothideomycetes</taxon>
        <taxon>Pleosporomycetidae</taxon>
        <taxon>Pleosporales</taxon>
        <taxon>Massarineae</taxon>
        <taxon>Didymosphaeriaceae</taxon>
        <taxon>Karstenula</taxon>
    </lineage>
</organism>
<feature type="region of interest" description="Disordered" evidence="2">
    <location>
        <begin position="75"/>
        <end position="123"/>
    </location>
</feature>
<keyword evidence="1" id="KW-0175">Coiled coil</keyword>
<feature type="coiled-coil region" evidence="1">
    <location>
        <begin position="217"/>
        <end position="251"/>
    </location>
</feature>